<keyword evidence="1" id="KW-0812">Transmembrane</keyword>
<protein>
    <submittedName>
        <fullName evidence="2">Uncharacterized protein</fullName>
    </submittedName>
</protein>
<gene>
    <name evidence="2" type="ORF">FHR24_000653</name>
</gene>
<organism evidence="2 3">
    <name type="scientific">Wenyingzhuangia heitensis</name>
    <dbReference type="NCBI Taxonomy" id="1487859"/>
    <lineage>
        <taxon>Bacteria</taxon>
        <taxon>Pseudomonadati</taxon>
        <taxon>Bacteroidota</taxon>
        <taxon>Flavobacteriia</taxon>
        <taxon>Flavobacteriales</taxon>
        <taxon>Flavobacteriaceae</taxon>
        <taxon>Wenyingzhuangia</taxon>
    </lineage>
</organism>
<sequence length="110" mass="12578">MQTQQKYNLLNIMVMLCMVFSVVFAPSLKAAIDSIDMAKKTTSQQLLEEESHEKESKAGKEVYTKYSSFQDSSEENYNSIRLSCIFYSPLKITLPYLKVHTPPPDLSFLV</sequence>
<dbReference type="Proteomes" id="UP000745859">
    <property type="component" value="Unassembled WGS sequence"/>
</dbReference>
<keyword evidence="1" id="KW-0472">Membrane</keyword>
<name>A0ABX0U7A1_9FLAO</name>
<comment type="caution">
    <text evidence="2">The sequence shown here is derived from an EMBL/GenBank/DDBJ whole genome shotgun (WGS) entry which is preliminary data.</text>
</comment>
<reference evidence="2 3" key="1">
    <citation type="submission" date="2020-03" db="EMBL/GenBank/DDBJ databases">
        <title>Genomic Encyclopedia of Type Strains, Phase IV (KMG-IV): sequencing the most valuable type-strain genomes for metagenomic binning, comparative biology and taxonomic classification.</title>
        <authorList>
            <person name="Goeker M."/>
        </authorList>
    </citation>
    <scope>NUCLEOTIDE SEQUENCE [LARGE SCALE GENOMIC DNA]</scope>
    <source>
        <strain evidence="2 3">DSM 101599</strain>
    </source>
</reference>
<evidence type="ECO:0000313" key="3">
    <source>
        <dbReference type="Proteomes" id="UP000745859"/>
    </source>
</evidence>
<dbReference type="EMBL" id="JAASQL010000001">
    <property type="protein sequence ID" value="NIJ44214.1"/>
    <property type="molecule type" value="Genomic_DNA"/>
</dbReference>
<keyword evidence="3" id="KW-1185">Reference proteome</keyword>
<dbReference type="RefSeq" id="WP_167183803.1">
    <property type="nucleotide sequence ID" value="NZ_JAASQL010000001.1"/>
</dbReference>
<evidence type="ECO:0000313" key="2">
    <source>
        <dbReference type="EMBL" id="NIJ44214.1"/>
    </source>
</evidence>
<feature type="transmembrane region" description="Helical" evidence="1">
    <location>
        <begin position="12"/>
        <end position="32"/>
    </location>
</feature>
<accession>A0ABX0U7A1</accession>
<keyword evidence="1" id="KW-1133">Transmembrane helix</keyword>
<proteinExistence type="predicted"/>
<evidence type="ECO:0000256" key="1">
    <source>
        <dbReference type="SAM" id="Phobius"/>
    </source>
</evidence>